<proteinExistence type="predicted"/>
<dbReference type="Proteomes" id="UP001457282">
    <property type="component" value="Unassembled WGS sequence"/>
</dbReference>
<dbReference type="GO" id="GO:0031969">
    <property type="term" value="C:chloroplast membrane"/>
    <property type="evidence" value="ECO:0007669"/>
    <property type="project" value="TreeGrafter"/>
</dbReference>
<comment type="caution">
    <text evidence="2">The sequence shown here is derived from an EMBL/GenBank/DDBJ whole genome shotgun (WGS) entry which is preliminary data.</text>
</comment>
<dbReference type="EMBL" id="JBEDUW010000005">
    <property type="protein sequence ID" value="KAK9928664.1"/>
    <property type="molecule type" value="Genomic_DNA"/>
</dbReference>
<name>A0AAW1WXY8_RUBAR</name>
<keyword evidence="1" id="KW-1133">Transmembrane helix</keyword>
<sequence length="182" mass="20724">MLTLGFRDVLIEDERIEYGRGDVVGQWWSETEIGGGRRQSNGGRQQSVVVGNNRFSKSSVQDMRINLAVSAVFVAWLVILRHSDYKPLQFLSFAFVYHIFEKLKSFERPVTPTYTEDGEEVRKGLQMGKRLLRFLALVFGCLAVASMAYTGSLNVIKYMASYELIITSVTSVMLYSMASYYR</sequence>
<keyword evidence="1" id="KW-0472">Membrane</keyword>
<evidence type="ECO:0000256" key="1">
    <source>
        <dbReference type="SAM" id="Phobius"/>
    </source>
</evidence>
<feature type="transmembrane region" description="Helical" evidence="1">
    <location>
        <begin position="161"/>
        <end position="181"/>
    </location>
</feature>
<evidence type="ECO:0000313" key="2">
    <source>
        <dbReference type="EMBL" id="KAK9928664.1"/>
    </source>
</evidence>
<feature type="transmembrane region" description="Helical" evidence="1">
    <location>
        <begin position="131"/>
        <end position="149"/>
    </location>
</feature>
<dbReference type="InterPro" id="IPR021788">
    <property type="entry name" value="CPP1-like"/>
</dbReference>
<dbReference type="PANTHER" id="PTHR33372">
    <property type="match status" value="1"/>
</dbReference>
<feature type="transmembrane region" description="Helical" evidence="1">
    <location>
        <begin position="63"/>
        <end position="80"/>
    </location>
</feature>
<dbReference type="PANTHER" id="PTHR33372:SF5">
    <property type="entry name" value="PROTEIN CHLOROPLAST J-LIKE DOMAIN 1, CHLOROPLASTIC"/>
    <property type="match status" value="1"/>
</dbReference>
<dbReference type="AlphaFoldDB" id="A0AAW1WXY8"/>
<reference evidence="2 3" key="1">
    <citation type="journal article" date="2023" name="G3 (Bethesda)">
        <title>A chromosome-length genome assembly and annotation of blackberry (Rubus argutus, cv. 'Hillquist').</title>
        <authorList>
            <person name="Bruna T."/>
            <person name="Aryal R."/>
            <person name="Dudchenko O."/>
            <person name="Sargent D.J."/>
            <person name="Mead D."/>
            <person name="Buti M."/>
            <person name="Cavallini A."/>
            <person name="Hytonen T."/>
            <person name="Andres J."/>
            <person name="Pham M."/>
            <person name="Weisz D."/>
            <person name="Mascagni F."/>
            <person name="Usai G."/>
            <person name="Natali L."/>
            <person name="Bassil N."/>
            <person name="Fernandez G.E."/>
            <person name="Lomsadze A."/>
            <person name="Armour M."/>
            <person name="Olukolu B."/>
            <person name="Poorten T."/>
            <person name="Britton C."/>
            <person name="Davik J."/>
            <person name="Ashrafi H."/>
            <person name="Aiden E.L."/>
            <person name="Borodovsky M."/>
            <person name="Worthington M."/>
        </authorList>
    </citation>
    <scope>NUCLEOTIDE SEQUENCE [LARGE SCALE GENOMIC DNA]</scope>
    <source>
        <strain evidence="2">PI 553951</strain>
    </source>
</reference>
<protein>
    <submittedName>
        <fullName evidence="2">Uncharacterized protein</fullName>
    </submittedName>
</protein>
<organism evidence="2 3">
    <name type="scientific">Rubus argutus</name>
    <name type="common">Southern blackberry</name>
    <dbReference type="NCBI Taxonomy" id="59490"/>
    <lineage>
        <taxon>Eukaryota</taxon>
        <taxon>Viridiplantae</taxon>
        <taxon>Streptophyta</taxon>
        <taxon>Embryophyta</taxon>
        <taxon>Tracheophyta</taxon>
        <taxon>Spermatophyta</taxon>
        <taxon>Magnoliopsida</taxon>
        <taxon>eudicotyledons</taxon>
        <taxon>Gunneridae</taxon>
        <taxon>Pentapetalae</taxon>
        <taxon>rosids</taxon>
        <taxon>fabids</taxon>
        <taxon>Rosales</taxon>
        <taxon>Rosaceae</taxon>
        <taxon>Rosoideae</taxon>
        <taxon>Rosoideae incertae sedis</taxon>
        <taxon>Rubus</taxon>
    </lineage>
</organism>
<keyword evidence="3" id="KW-1185">Reference proteome</keyword>
<evidence type="ECO:0000313" key="3">
    <source>
        <dbReference type="Proteomes" id="UP001457282"/>
    </source>
</evidence>
<keyword evidence="1" id="KW-0812">Transmembrane</keyword>
<gene>
    <name evidence="2" type="ORF">M0R45_025788</name>
</gene>
<accession>A0AAW1WXY8</accession>